<evidence type="ECO:0000313" key="3">
    <source>
        <dbReference type="Proteomes" id="UP000650081"/>
    </source>
</evidence>
<organism evidence="2 3">
    <name type="scientific">Neolewinella lacunae</name>
    <dbReference type="NCBI Taxonomy" id="1517758"/>
    <lineage>
        <taxon>Bacteria</taxon>
        <taxon>Pseudomonadati</taxon>
        <taxon>Bacteroidota</taxon>
        <taxon>Saprospiria</taxon>
        <taxon>Saprospirales</taxon>
        <taxon>Lewinellaceae</taxon>
        <taxon>Neolewinella</taxon>
    </lineage>
</organism>
<name>A0A923PIL0_9BACT</name>
<dbReference type="AlphaFoldDB" id="A0A923PIL0"/>
<reference evidence="2" key="1">
    <citation type="submission" date="2020-08" db="EMBL/GenBank/DDBJ databases">
        <title>Lewinella bacteria from marine environments.</title>
        <authorList>
            <person name="Zhong Y."/>
        </authorList>
    </citation>
    <scope>NUCLEOTIDE SEQUENCE</scope>
    <source>
        <strain evidence="2">KCTC 42187</strain>
    </source>
</reference>
<keyword evidence="1" id="KW-0472">Membrane</keyword>
<dbReference type="RefSeq" id="WP_187466053.1">
    <property type="nucleotide sequence ID" value="NZ_JACSIT010000083.1"/>
</dbReference>
<evidence type="ECO:0000256" key="1">
    <source>
        <dbReference type="SAM" id="Phobius"/>
    </source>
</evidence>
<gene>
    <name evidence="2" type="ORF">H9S92_07290</name>
</gene>
<accession>A0A923PIL0</accession>
<proteinExistence type="predicted"/>
<keyword evidence="3" id="KW-1185">Reference proteome</keyword>
<dbReference type="EMBL" id="JACSIT010000083">
    <property type="protein sequence ID" value="MBC6993959.1"/>
    <property type="molecule type" value="Genomic_DNA"/>
</dbReference>
<protein>
    <submittedName>
        <fullName evidence="2">Uncharacterized protein</fullName>
    </submittedName>
</protein>
<feature type="transmembrane region" description="Helical" evidence="1">
    <location>
        <begin position="39"/>
        <end position="58"/>
    </location>
</feature>
<feature type="transmembrane region" description="Helical" evidence="1">
    <location>
        <begin position="7"/>
        <end position="27"/>
    </location>
</feature>
<keyword evidence="1" id="KW-1133">Transmembrane helix</keyword>
<sequence length="60" mass="6348">MKSKQTIGIGFTLVGAIGMAVGVIAIFNKSQAFGQNPYGVAIIGVIFFLTGMSLLRTIRE</sequence>
<keyword evidence="1" id="KW-0812">Transmembrane</keyword>
<comment type="caution">
    <text evidence="2">The sequence shown here is derived from an EMBL/GenBank/DDBJ whole genome shotgun (WGS) entry which is preliminary data.</text>
</comment>
<dbReference type="Proteomes" id="UP000650081">
    <property type="component" value="Unassembled WGS sequence"/>
</dbReference>
<evidence type="ECO:0000313" key="2">
    <source>
        <dbReference type="EMBL" id="MBC6993959.1"/>
    </source>
</evidence>